<feature type="compositionally biased region" description="Low complexity" evidence="1">
    <location>
        <begin position="189"/>
        <end position="224"/>
    </location>
</feature>
<organism evidence="3 4">
    <name type="scientific">Pseudonocardia autotrophica</name>
    <name type="common">Amycolata autotrophica</name>
    <name type="synonym">Nocardia autotrophica</name>
    <dbReference type="NCBI Taxonomy" id="2074"/>
    <lineage>
        <taxon>Bacteria</taxon>
        <taxon>Bacillati</taxon>
        <taxon>Actinomycetota</taxon>
        <taxon>Actinomycetes</taxon>
        <taxon>Pseudonocardiales</taxon>
        <taxon>Pseudonocardiaceae</taxon>
        <taxon>Pseudonocardia</taxon>
    </lineage>
</organism>
<feature type="compositionally biased region" description="Low complexity" evidence="1">
    <location>
        <begin position="337"/>
        <end position="349"/>
    </location>
</feature>
<keyword evidence="4" id="KW-1185">Reference proteome</keyword>
<dbReference type="AlphaFoldDB" id="A0A1Y2N9L7"/>
<feature type="transmembrane region" description="Helical" evidence="2">
    <location>
        <begin position="358"/>
        <end position="380"/>
    </location>
</feature>
<keyword evidence="2" id="KW-1133">Transmembrane helix</keyword>
<evidence type="ECO:0000256" key="1">
    <source>
        <dbReference type="SAM" id="MobiDB-lite"/>
    </source>
</evidence>
<proteinExistence type="predicted"/>
<name>A0A1Y2N9L7_PSEAH</name>
<accession>A0A1Y2N9L7</accession>
<dbReference type="RefSeq" id="WP_125911616.1">
    <property type="nucleotide sequence ID" value="NZ_AP018920.1"/>
</dbReference>
<reference evidence="3 4" key="1">
    <citation type="submission" date="2016-09" db="EMBL/GenBank/DDBJ databases">
        <title>Pseudonocardia autotrophica DSM535, a candidate organism with high potential of specific P450 cytochromes.</title>
        <authorList>
            <person name="Grumaz C."/>
            <person name="Vainshtein Y."/>
            <person name="Kirstahler P."/>
            <person name="Sohn K."/>
        </authorList>
    </citation>
    <scope>NUCLEOTIDE SEQUENCE [LARGE SCALE GENOMIC DNA]</scope>
    <source>
        <strain evidence="3 4">DSM 535</strain>
    </source>
</reference>
<evidence type="ECO:0000256" key="2">
    <source>
        <dbReference type="SAM" id="Phobius"/>
    </source>
</evidence>
<keyword evidence="2" id="KW-0812">Transmembrane</keyword>
<dbReference type="EMBL" id="MIGB01000001">
    <property type="protein sequence ID" value="OSY44165.1"/>
    <property type="molecule type" value="Genomic_DNA"/>
</dbReference>
<feature type="compositionally biased region" description="Pro residues" evidence="1">
    <location>
        <begin position="56"/>
        <end position="66"/>
    </location>
</feature>
<feature type="transmembrane region" description="Helical" evidence="2">
    <location>
        <begin position="418"/>
        <end position="438"/>
    </location>
</feature>
<dbReference type="STRING" id="2074.BG845_00286"/>
<feature type="compositionally biased region" description="Basic and acidic residues" evidence="1">
    <location>
        <begin position="89"/>
        <end position="98"/>
    </location>
</feature>
<keyword evidence="2" id="KW-0472">Membrane</keyword>
<evidence type="ECO:0000313" key="4">
    <source>
        <dbReference type="Proteomes" id="UP000194360"/>
    </source>
</evidence>
<gene>
    <name evidence="3" type="ORF">BG845_00286</name>
</gene>
<comment type="caution">
    <text evidence="3">The sequence shown here is derived from an EMBL/GenBank/DDBJ whole genome shotgun (WGS) entry which is preliminary data.</text>
</comment>
<protein>
    <submittedName>
        <fullName evidence="3">Uncharacterized protein</fullName>
    </submittedName>
</protein>
<feature type="transmembrane region" description="Helical" evidence="2">
    <location>
        <begin position="387"/>
        <end position="406"/>
    </location>
</feature>
<sequence length="440" mass="45311">MSVDSAGFGEPRQRTVAELLAANGGSQSGRRRRRRASEDDEPGGAPAPGPGGGAPAAPPEQGPPRGPAGGDRMRPPAPLAEHPSFPSARRPDQAEGHGRPGAPGGRRGEPFVPNGNAPNGSHRGPANGAGPDGHPPQAFAPGNRPNGHPPEVHRGGPPPGYGGPNGAGRPDEAYGRPGRPDDGPPQQPGRPGRPADGAPQAYAARPGDGSDSYPDSYADSYGGYPDEIPTSRLGARRPATDTDDDGGPPTQFGAPPLDDGPPTGAYDPFVDDRDDAFDGGRTGVLAPERRDLWDDAPEEHDPQSSEHDDPGDEPDDGAPRGRRGRRRDPEEHDDLDGAQPPAGLDDAAAAGAAGTGQAWAVVIAQWIGGAVAGAAIWVLFRFLWFSFPIVALASAVVLTVGLVLGVRALLRNDDLKTTLFAVLVGLLLTVSPALLVLLDR</sequence>
<feature type="region of interest" description="Disordered" evidence="1">
    <location>
        <begin position="1"/>
        <end position="349"/>
    </location>
</feature>
<dbReference type="Proteomes" id="UP000194360">
    <property type="component" value="Unassembled WGS sequence"/>
</dbReference>
<feature type="compositionally biased region" description="Basic and acidic residues" evidence="1">
    <location>
        <begin position="169"/>
        <end position="182"/>
    </location>
</feature>
<feature type="compositionally biased region" description="Basic and acidic residues" evidence="1">
    <location>
        <begin position="287"/>
        <end position="308"/>
    </location>
</feature>
<evidence type="ECO:0000313" key="3">
    <source>
        <dbReference type="EMBL" id="OSY44165.1"/>
    </source>
</evidence>